<keyword evidence="2" id="KW-0812">Transmembrane</keyword>
<comment type="subunit">
    <text evidence="1">Component of the lipopolysaccharide transport and assembly complex.</text>
</comment>
<keyword evidence="1 2" id="KW-0472">Membrane</keyword>
<dbReference type="Pfam" id="PF04453">
    <property type="entry name" value="LptD"/>
    <property type="match status" value="1"/>
</dbReference>
<organism evidence="5 6">
    <name type="scientific">Ancylobacter oerskovii</name>
    <dbReference type="NCBI Taxonomy" id="459519"/>
    <lineage>
        <taxon>Bacteria</taxon>
        <taxon>Pseudomonadati</taxon>
        <taxon>Pseudomonadota</taxon>
        <taxon>Alphaproteobacteria</taxon>
        <taxon>Hyphomicrobiales</taxon>
        <taxon>Xanthobacteraceae</taxon>
        <taxon>Ancylobacter</taxon>
    </lineage>
</organism>
<dbReference type="Proteomes" id="UP001597299">
    <property type="component" value="Unassembled WGS sequence"/>
</dbReference>
<protein>
    <recommendedName>
        <fullName evidence="1">LPS-assembly protein LptD</fullName>
    </recommendedName>
</protein>
<keyword evidence="2" id="KW-1133">Transmembrane helix</keyword>
<name>A0ABW4Z4P0_9HYPH</name>
<reference evidence="6" key="1">
    <citation type="journal article" date="2019" name="Int. J. Syst. Evol. Microbiol.">
        <title>The Global Catalogue of Microorganisms (GCM) 10K type strain sequencing project: providing services to taxonomists for standard genome sequencing and annotation.</title>
        <authorList>
            <consortium name="The Broad Institute Genomics Platform"/>
            <consortium name="The Broad Institute Genome Sequencing Center for Infectious Disease"/>
            <person name="Wu L."/>
            <person name="Ma J."/>
        </authorList>
    </citation>
    <scope>NUCLEOTIDE SEQUENCE [LARGE SCALE GENOMIC DNA]</scope>
    <source>
        <strain evidence="6">CCM 7435</strain>
    </source>
</reference>
<feature type="domain" description="LPS-assembly protein LptD central" evidence="4">
    <location>
        <begin position="218"/>
        <end position="298"/>
    </location>
</feature>
<evidence type="ECO:0000259" key="3">
    <source>
        <dbReference type="Pfam" id="PF04453"/>
    </source>
</evidence>
<dbReference type="EMBL" id="JBHUHD010000001">
    <property type="protein sequence ID" value="MFD2143208.1"/>
    <property type="molecule type" value="Genomic_DNA"/>
</dbReference>
<comment type="caution">
    <text evidence="1">Lacks conserved residue(s) required for the propagation of feature annotation.</text>
</comment>
<dbReference type="RefSeq" id="WP_213355749.1">
    <property type="nucleotide sequence ID" value="NZ_JBHUHD010000001.1"/>
</dbReference>
<proteinExistence type="inferred from homology"/>
<dbReference type="InterPro" id="IPR050218">
    <property type="entry name" value="LptD"/>
</dbReference>
<evidence type="ECO:0000256" key="1">
    <source>
        <dbReference type="HAMAP-Rule" id="MF_01411"/>
    </source>
</evidence>
<dbReference type="InterPro" id="IPR045659">
    <property type="entry name" value="LptD_2"/>
</dbReference>
<dbReference type="InterPro" id="IPR007543">
    <property type="entry name" value="LptD_C"/>
</dbReference>
<evidence type="ECO:0000313" key="6">
    <source>
        <dbReference type="Proteomes" id="UP001597299"/>
    </source>
</evidence>
<comment type="subcellular location">
    <subcellularLocation>
        <location evidence="1">Cell outer membrane</location>
    </subcellularLocation>
</comment>
<keyword evidence="6" id="KW-1185">Reference proteome</keyword>
<feature type="domain" description="LptD C-terminal" evidence="3">
    <location>
        <begin position="330"/>
        <end position="714"/>
    </location>
</feature>
<comment type="function">
    <text evidence="1">Involved in the assembly of lipopolysaccharide (LPS) at the surface of the outer membrane.</text>
</comment>
<dbReference type="PANTHER" id="PTHR30189:SF1">
    <property type="entry name" value="LPS-ASSEMBLY PROTEIN LPTD"/>
    <property type="match status" value="1"/>
</dbReference>
<evidence type="ECO:0000313" key="5">
    <source>
        <dbReference type="EMBL" id="MFD2143208.1"/>
    </source>
</evidence>
<dbReference type="HAMAP" id="MF_01411">
    <property type="entry name" value="LPS_assembly_LptD"/>
    <property type="match status" value="1"/>
</dbReference>
<dbReference type="InterPro" id="IPR020889">
    <property type="entry name" value="LipoPS_assembly_LptD"/>
</dbReference>
<keyword evidence="1" id="KW-0998">Cell outer membrane</keyword>
<dbReference type="PANTHER" id="PTHR30189">
    <property type="entry name" value="LPS-ASSEMBLY PROTEIN"/>
    <property type="match status" value="1"/>
</dbReference>
<feature type="transmembrane region" description="Helical" evidence="2">
    <location>
        <begin position="28"/>
        <end position="49"/>
    </location>
</feature>
<evidence type="ECO:0000256" key="2">
    <source>
        <dbReference type="SAM" id="Phobius"/>
    </source>
</evidence>
<comment type="caution">
    <text evidence="5">The sequence shown here is derived from an EMBL/GenBank/DDBJ whole genome shotgun (WGS) entry which is preliminary data.</text>
</comment>
<evidence type="ECO:0000259" key="4">
    <source>
        <dbReference type="Pfam" id="PF19838"/>
    </source>
</evidence>
<accession>A0ABW4Z4P0</accession>
<dbReference type="Gene3D" id="2.60.450.10">
    <property type="entry name" value="Lipopolysaccharide (LPS) transport protein A like domain"/>
    <property type="match status" value="1"/>
</dbReference>
<keyword evidence="1" id="KW-0732">Signal</keyword>
<sequence length="823" mass="91916">MKVGRVPAGYIGEVTPVSDGHRRRRAGWLFSTILCSALGVLVPAGGALAQQPATPSSAAAGELLTQRQTDPNAKMLVTADELVYDYNRNEVIADGNVQIYYDGAVLEAKRVVYDRANNRLKAEGGVRLKDKDGKIIAADNLNLSENFADGFVNSLRIDTPDNLHFAAARADREGGDTTVLTSGAYTPCEPCKTDTTKPPLWQIKAARIIHKEKEQTIYFQNASLEFLGVPIAWVPYMEAPDPTVKRKSGFLMPQFINSSEIGFGGTIPYFWNIAPNMDVTFSPLIVSKQGVVLDAEFRHRLETGTYSVRGAWINQQDKDAFLDTPGYRDDRGFVETHGRFNINQNWYWGWDGWLTSDKTFLEDYKFIEDNVKEVTSQIYLVGQGDRSYFDMRAMYFQGLTEYDVQDQQPVVGVLDYSKTLGQSVFGGEFSYDINFTTLTRDEADLRATSAAFAMPQYSQGATNACDLSAISADPAQQRQDCLMRGMAGTYTRLSGVANWRRTFIDDAGQIWTPFLNAQVDVASVQAEEQDYPWLANNDQSLVRAMPAVGFEYRYPFMSVEKWGTQTIEPIAQVVVRPNETDIGKFPNEDAQSLIFDDTNLFEINKYSGYDRVEGGSRVNYGIQYNAFINGVGQVNALIGQSYQFAGQNSYAIYDMANTGAQSGLDDDLSDYVARLYYAPTQNFALINRFRFDESDWSVERYEVEGRATIDKLTVGAIYGLYAAQPLLGYYEQREGVLGTGTYKIDQNWSLQAAARYNFQVDEIDYTLFGISYMDECFGITLSYKSDYTESGNRERVDTVLLTLTLRTLGTVGFSTGVGDSSSE</sequence>
<gene>
    <name evidence="1" type="primary">lptD</name>
    <name evidence="5" type="ORF">ACFSNC_22610</name>
</gene>
<dbReference type="Pfam" id="PF19838">
    <property type="entry name" value="LptD_2"/>
    <property type="match status" value="1"/>
</dbReference>
<comment type="similarity">
    <text evidence="1">Belongs to the LptD family.</text>
</comment>